<dbReference type="Pfam" id="PF16116">
    <property type="entry name" value="DUF4832"/>
    <property type="match status" value="1"/>
</dbReference>
<evidence type="ECO:0000259" key="1">
    <source>
        <dbReference type="Pfam" id="PF16116"/>
    </source>
</evidence>
<feature type="domain" description="DUF4874" evidence="2">
    <location>
        <begin position="26"/>
        <end position="187"/>
    </location>
</feature>
<dbReference type="RefSeq" id="WP_184504140.1">
    <property type="nucleotide sequence ID" value="NZ_JACHBT010000003.1"/>
</dbReference>
<reference evidence="3 4" key="1">
    <citation type="submission" date="2020-08" db="EMBL/GenBank/DDBJ databases">
        <title>The Agave Microbiome: Exploring the role of microbial communities in plant adaptations to desert environments.</title>
        <authorList>
            <person name="Partida-Martinez L.P."/>
        </authorList>
    </citation>
    <scope>NUCLEOTIDE SEQUENCE [LARGE SCALE GENOMIC DNA]</scope>
    <source>
        <strain evidence="3 4">AS3.13</strain>
    </source>
</reference>
<gene>
    <name evidence="3" type="ORF">F4693_000681</name>
</gene>
<dbReference type="InterPro" id="IPR032267">
    <property type="entry name" value="DUF4832"/>
</dbReference>
<protein>
    <recommendedName>
        <fullName evidence="5">DUF4832 domain-containing protein</fullName>
    </recommendedName>
</protein>
<organism evidence="3 4">
    <name type="scientific">Sphingomonas endophytica</name>
    <dbReference type="NCBI Taxonomy" id="869719"/>
    <lineage>
        <taxon>Bacteria</taxon>
        <taxon>Pseudomonadati</taxon>
        <taxon>Pseudomonadota</taxon>
        <taxon>Alphaproteobacteria</taxon>
        <taxon>Sphingomonadales</taxon>
        <taxon>Sphingomonadaceae</taxon>
        <taxon>Sphingomonas</taxon>
    </lineage>
</organism>
<reference evidence="3 4" key="2">
    <citation type="submission" date="2020-08" db="EMBL/GenBank/DDBJ databases">
        <authorList>
            <person name="Partida-Martinez L."/>
            <person name="Huntemann M."/>
            <person name="Clum A."/>
            <person name="Wang J."/>
            <person name="Palaniappan K."/>
            <person name="Ritter S."/>
            <person name="Chen I.-M."/>
            <person name="Stamatis D."/>
            <person name="Reddy T."/>
            <person name="O'Malley R."/>
            <person name="Daum C."/>
            <person name="Shapiro N."/>
            <person name="Ivanova N."/>
            <person name="Kyrpides N."/>
            <person name="Woyke T."/>
        </authorList>
    </citation>
    <scope>NUCLEOTIDE SEQUENCE [LARGE SCALE GENOMIC DNA]</scope>
    <source>
        <strain evidence="3 4">AS3.13</strain>
    </source>
</reference>
<dbReference type="AlphaFoldDB" id="A0A7X0JC57"/>
<accession>A0A7X0JC57</accession>
<evidence type="ECO:0000313" key="3">
    <source>
        <dbReference type="EMBL" id="MBB6503726.1"/>
    </source>
</evidence>
<dbReference type="Proteomes" id="UP000522313">
    <property type="component" value="Unassembled WGS sequence"/>
</dbReference>
<comment type="caution">
    <text evidence="3">The sequence shown here is derived from an EMBL/GenBank/DDBJ whole genome shotgun (WGS) entry which is preliminary data.</text>
</comment>
<sequence>MIALTAMLLATLQTATFTPSEAEIANPERGFYRAGERDLAALDQASLARVYAGGERLVYARIDLSKYRNGPIAARDLDRLVRGFAAARAAGIKLIVRAVYNYPRGETDYHQAQDAPLPVVRAHLAQLKPAFAANADVIAFVQAGFIGAWGEWHSSSNDLTSAPNRRAVRDALLAAVPETRSIQFRYPPDLIAWGPLPRVGFHNDCFMASQTDVGTFSENAGQRTREQAAMARLTAEAPFGGETCNPADDPGAIPRTGCAAILDEGARYHLSYLNADYYRRLFHDRWTAGGCMAEVRRRLGYRFALVSASIVTRGRPGGDWHGTVTIRNEGWARLSNARTLEIVLIDSVNGTLRRIPVRSVDPREWLPGTATKVAFATRLPPDLAGGRYAVALALPDEASTLHDDPRFAIRFANHDLAEIGQRWEQRTGVFRVGLDLSIEP</sequence>
<dbReference type="Pfam" id="PF16173">
    <property type="entry name" value="DUF4874"/>
    <property type="match status" value="1"/>
</dbReference>
<feature type="domain" description="DUF4832" evidence="1">
    <location>
        <begin position="198"/>
        <end position="413"/>
    </location>
</feature>
<proteinExistence type="predicted"/>
<name>A0A7X0JC57_9SPHN</name>
<evidence type="ECO:0000313" key="4">
    <source>
        <dbReference type="Proteomes" id="UP000522313"/>
    </source>
</evidence>
<dbReference type="EMBL" id="JACHBT010000003">
    <property type="protein sequence ID" value="MBB6503726.1"/>
    <property type="molecule type" value="Genomic_DNA"/>
</dbReference>
<evidence type="ECO:0000259" key="2">
    <source>
        <dbReference type="Pfam" id="PF16173"/>
    </source>
</evidence>
<evidence type="ECO:0008006" key="5">
    <source>
        <dbReference type="Google" id="ProtNLM"/>
    </source>
</evidence>
<dbReference type="InterPro" id="IPR032379">
    <property type="entry name" value="DUF4874"/>
</dbReference>